<evidence type="ECO:0000313" key="4">
    <source>
        <dbReference type="Proteomes" id="UP001203136"/>
    </source>
</evidence>
<proteinExistence type="predicted"/>
<evidence type="ECO:0000313" key="3">
    <source>
        <dbReference type="EMBL" id="MDB2002365.1"/>
    </source>
</evidence>
<dbReference type="InterPro" id="IPR029039">
    <property type="entry name" value="Flavoprotein-like_sf"/>
</dbReference>
<accession>A0AAW5F0Z5</accession>
<dbReference type="GeneID" id="57971388"/>
<dbReference type="AlphaFoldDB" id="A0AAW5F0Z5"/>
<reference evidence="2" key="1">
    <citation type="journal article" date="2022" name="Cell Host Microbe">
        <title>Colonization of the live biotherapeutic product VE303 and modulation of the microbiota and metabolites in healthy volunteers.</title>
        <authorList>
            <person name="Dsouza M."/>
            <person name="Menon R."/>
            <person name="Crossette E."/>
            <person name="Bhattarai S.K."/>
            <person name="Schneider J."/>
            <person name="Kim Y.G."/>
            <person name="Reddy S."/>
            <person name="Caballero S."/>
            <person name="Felix C."/>
            <person name="Cornacchione L."/>
            <person name="Hendrickson J."/>
            <person name="Watson A.R."/>
            <person name="Minot S.S."/>
            <person name="Greenfield N."/>
            <person name="Schopf L."/>
            <person name="Szabady R."/>
            <person name="Patarroyo J."/>
            <person name="Smith W."/>
            <person name="Harrison P."/>
            <person name="Kuijper E.J."/>
            <person name="Kelly C.P."/>
            <person name="Olle B."/>
            <person name="Bobilev D."/>
            <person name="Silber J.L."/>
            <person name="Bucci V."/>
            <person name="Roberts B."/>
            <person name="Faith J."/>
            <person name="Norman J.M."/>
        </authorList>
    </citation>
    <scope>NUCLEOTIDE SEQUENCE</scope>
    <source>
        <strain evidence="2">VE303-04</strain>
    </source>
</reference>
<dbReference type="InterPro" id="IPR054633">
    <property type="entry name" value="BilS"/>
</dbReference>
<evidence type="ECO:0000259" key="1">
    <source>
        <dbReference type="Pfam" id="PF12641"/>
    </source>
</evidence>
<dbReference type="SMR" id="A0AAW5F0Z5"/>
<dbReference type="SUPFAM" id="SSF52218">
    <property type="entry name" value="Flavoproteins"/>
    <property type="match status" value="1"/>
</dbReference>
<dbReference type="Gene3D" id="3.40.50.360">
    <property type="match status" value="1"/>
</dbReference>
<reference evidence="3" key="2">
    <citation type="submission" date="2023-01" db="EMBL/GenBank/DDBJ databases">
        <title>Human gut microbiome strain richness.</title>
        <authorList>
            <person name="Chen-Liaw A."/>
        </authorList>
    </citation>
    <scope>NUCLEOTIDE SEQUENCE</scope>
    <source>
        <strain evidence="3">B1_m1001713B170214d0_201011</strain>
    </source>
</reference>
<dbReference type="Proteomes" id="UP001300871">
    <property type="component" value="Unassembled WGS sequence"/>
</dbReference>
<evidence type="ECO:0000313" key="2">
    <source>
        <dbReference type="EMBL" id="MCK0085562.1"/>
    </source>
</evidence>
<dbReference type="GO" id="GO:0016651">
    <property type="term" value="F:oxidoreductase activity, acting on NAD(P)H"/>
    <property type="evidence" value="ECO:0007669"/>
    <property type="project" value="UniProtKB-ARBA"/>
</dbReference>
<gene>
    <name evidence="2" type="ORF">K5I21_06680</name>
    <name evidence="3" type="ORF">PM006_19385</name>
</gene>
<feature type="domain" description="Flavodoxin-like" evidence="1">
    <location>
        <begin position="5"/>
        <end position="178"/>
    </location>
</feature>
<dbReference type="NCBIfam" id="NF045594">
    <property type="entry name" value="flavodox_BilS"/>
    <property type="match status" value="1"/>
</dbReference>
<dbReference type="RefSeq" id="WP_003504330.1">
    <property type="nucleotide sequence ID" value="NZ_CABHNX010000201.1"/>
</dbReference>
<dbReference type="Pfam" id="PF12641">
    <property type="entry name" value="Flavodoxin_3"/>
    <property type="match status" value="1"/>
</dbReference>
<comment type="caution">
    <text evidence="2">The sequence shown here is derived from an EMBL/GenBank/DDBJ whole genome shotgun (WGS) entry which is preliminary data.</text>
</comment>
<dbReference type="Proteomes" id="UP001203136">
    <property type="component" value="Unassembled WGS sequence"/>
</dbReference>
<sequence length="190" mass="20749">MKYAIVYSSRTGNTRQLAEKAFEVLGEREGGECVYFGEVPAGPLEGATAQRFREAEILYAGFWTDKGNADSGILSLFKELGKTDNMPPEIILFGTAGFGADQAYYDRIIQAAACELPESVKLKASFMCQGKMQQGVLERYRSMLEANPQDGRAKLMVDNYHAALTHPDGTDMAAFQHFLISSVPAAGMGE</sequence>
<dbReference type="EMBL" id="JAINVB010000001">
    <property type="protein sequence ID" value="MCK0085562.1"/>
    <property type="molecule type" value="Genomic_DNA"/>
</dbReference>
<dbReference type="InterPro" id="IPR008254">
    <property type="entry name" value="Flavodoxin/NO_synth"/>
</dbReference>
<protein>
    <submittedName>
        <fullName evidence="2">Flavodoxin family protein</fullName>
    </submittedName>
</protein>
<organism evidence="2 4">
    <name type="scientific">Clostridium symbiosum</name>
    <name type="common">Bacteroides symbiosus</name>
    <dbReference type="NCBI Taxonomy" id="1512"/>
    <lineage>
        <taxon>Bacteria</taxon>
        <taxon>Bacillati</taxon>
        <taxon>Bacillota</taxon>
        <taxon>Clostridia</taxon>
        <taxon>Lachnospirales</taxon>
        <taxon>Lachnospiraceae</taxon>
        <taxon>Otoolea</taxon>
    </lineage>
</organism>
<name>A0AAW5F0Z5_CLOSY</name>
<dbReference type="GO" id="GO:0010181">
    <property type="term" value="F:FMN binding"/>
    <property type="evidence" value="ECO:0007669"/>
    <property type="project" value="InterPro"/>
</dbReference>
<dbReference type="EMBL" id="JAQLGM010000069">
    <property type="protein sequence ID" value="MDB2002365.1"/>
    <property type="molecule type" value="Genomic_DNA"/>
</dbReference>